<protein>
    <submittedName>
        <fullName evidence="2">LEA type 2 family protein</fullName>
    </submittedName>
</protein>
<accession>A0A5R9KAY1</accession>
<dbReference type="AlphaFoldDB" id="A0A5R9KAY1"/>
<reference evidence="2 3" key="1">
    <citation type="submission" date="2019-05" db="EMBL/GenBank/DDBJ databases">
        <authorList>
            <person name="Qu J.-H."/>
        </authorList>
    </citation>
    <scope>NUCLEOTIDE SEQUENCE [LARGE SCALE GENOMIC DNA]</scope>
    <source>
        <strain evidence="2 3">Z12</strain>
    </source>
</reference>
<keyword evidence="3" id="KW-1185">Reference proteome</keyword>
<organism evidence="2 3">
    <name type="scientific">Dyadobacter sediminis</name>
    <dbReference type="NCBI Taxonomy" id="1493691"/>
    <lineage>
        <taxon>Bacteria</taxon>
        <taxon>Pseudomonadati</taxon>
        <taxon>Bacteroidota</taxon>
        <taxon>Cytophagia</taxon>
        <taxon>Cytophagales</taxon>
        <taxon>Spirosomataceae</taxon>
        <taxon>Dyadobacter</taxon>
    </lineage>
</organism>
<dbReference type="EMBL" id="VCEI01000025">
    <property type="protein sequence ID" value="TLU91993.1"/>
    <property type="molecule type" value="Genomic_DNA"/>
</dbReference>
<name>A0A5R9KAY1_9BACT</name>
<dbReference type="Proteomes" id="UP000309788">
    <property type="component" value="Unassembled WGS sequence"/>
</dbReference>
<dbReference type="OrthoDB" id="972219at2"/>
<dbReference type="InterPro" id="IPR004864">
    <property type="entry name" value="LEA_2"/>
</dbReference>
<gene>
    <name evidence="2" type="ORF">FEM55_14630</name>
</gene>
<evidence type="ECO:0000313" key="3">
    <source>
        <dbReference type="Proteomes" id="UP000309788"/>
    </source>
</evidence>
<dbReference type="SUPFAM" id="SSF117070">
    <property type="entry name" value="LEA14-like"/>
    <property type="match status" value="1"/>
</dbReference>
<feature type="domain" description="Late embryogenesis abundant protein LEA-2 subgroup" evidence="1">
    <location>
        <begin position="51"/>
        <end position="135"/>
    </location>
</feature>
<proteinExistence type="predicted"/>
<evidence type="ECO:0000313" key="2">
    <source>
        <dbReference type="EMBL" id="TLU91993.1"/>
    </source>
</evidence>
<sequence length="149" mass="16395">MQSKWLIVIAILIWYFTRKIQAANALLVRYMLPSNIRISKGAIMWDQPVIITNPTGTPINLNRYYIQIALEDTPIGTAYDSLFTTLQAASDTTITANVVVPIDALLTSIPTLVNAGAQLDFKLTGNIIAEGLTVPVNTVIRVPIPKLFK</sequence>
<dbReference type="Gene3D" id="2.60.40.1820">
    <property type="match status" value="1"/>
</dbReference>
<dbReference type="Pfam" id="PF03168">
    <property type="entry name" value="LEA_2"/>
    <property type="match status" value="1"/>
</dbReference>
<comment type="caution">
    <text evidence="2">The sequence shown here is derived from an EMBL/GenBank/DDBJ whole genome shotgun (WGS) entry which is preliminary data.</text>
</comment>
<dbReference type="RefSeq" id="WP_138282102.1">
    <property type="nucleotide sequence ID" value="NZ_BMGE01000003.1"/>
</dbReference>
<evidence type="ECO:0000259" key="1">
    <source>
        <dbReference type="Pfam" id="PF03168"/>
    </source>
</evidence>